<feature type="region of interest" description="Disordered" evidence="1">
    <location>
        <begin position="110"/>
        <end position="191"/>
    </location>
</feature>
<accession>A0A0F0KY42</accession>
<dbReference type="PATRIC" id="fig|582680.7.peg.1343"/>
<dbReference type="AlphaFoldDB" id="A0A0F0KY42"/>
<feature type="compositionally biased region" description="Low complexity" evidence="1">
    <location>
        <begin position="117"/>
        <end position="146"/>
    </location>
</feature>
<sequence>MTKQLITLIGALVSIAIVVLAVVFGVLPLVGQSFTALSSTSQVAATNATYRTQIAELQKQKQRKAEIDASVDALRGQIPASPELDQVFDIVATSAQASGAALTSATRGDLAPFAPRTAPVEAGPGAAAAEKAQTAPSAQPTPQPTAGSGTVGDAKNVAAQADANAAQTSQAGASGSNGANAAAPAGGGTAAAGKEQIPVTVIATVPDAAAAQAFLDGLRGSDRLLAVDKAALSPGNGGLQLHVDLLAFVAPAPTAGASR</sequence>
<feature type="compositionally biased region" description="Low complexity" evidence="1">
    <location>
        <begin position="158"/>
        <end position="184"/>
    </location>
</feature>
<evidence type="ECO:0000256" key="1">
    <source>
        <dbReference type="SAM" id="MobiDB-lite"/>
    </source>
</evidence>
<evidence type="ECO:0000313" key="4">
    <source>
        <dbReference type="Proteomes" id="UP000033448"/>
    </source>
</evidence>
<proteinExistence type="predicted"/>
<dbReference type="RefSeq" id="WP_045250014.1">
    <property type="nucleotide sequence ID" value="NZ_JYIT01000068.1"/>
</dbReference>
<keyword evidence="2" id="KW-0812">Transmembrane</keyword>
<dbReference type="OrthoDB" id="5065532at2"/>
<protein>
    <recommendedName>
        <fullName evidence="5">Pilus assembly protein, PilO</fullName>
    </recommendedName>
</protein>
<gene>
    <name evidence="3" type="ORF">RL72_01304</name>
</gene>
<reference evidence="3 4" key="1">
    <citation type="submission" date="2015-02" db="EMBL/GenBank/DDBJ databases">
        <title>Draft genome sequences of ten Microbacterium spp. with emphasis on heavy metal contaminated environments.</title>
        <authorList>
            <person name="Corretto E."/>
        </authorList>
    </citation>
    <scope>NUCLEOTIDE SEQUENCE [LARGE SCALE GENOMIC DNA]</scope>
    <source>
        <strain evidence="3 4">DSM 23848</strain>
    </source>
</reference>
<dbReference type="EMBL" id="JYIT01000068">
    <property type="protein sequence ID" value="KJL25817.1"/>
    <property type="molecule type" value="Genomic_DNA"/>
</dbReference>
<dbReference type="Proteomes" id="UP000033448">
    <property type="component" value="Unassembled WGS sequence"/>
</dbReference>
<feature type="transmembrane region" description="Helical" evidence="2">
    <location>
        <begin position="6"/>
        <end position="30"/>
    </location>
</feature>
<evidence type="ECO:0000313" key="3">
    <source>
        <dbReference type="EMBL" id="KJL25817.1"/>
    </source>
</evidence>
<name>A0A0F0KY42_9MICO</name>
<comment type="caution">
    <text evidence="3">The sequence shown here is derived from an EMBL/GenBank/DDBJ whole genome shotgun (WGS) entry which is preliminary data.</text>
</comment>
<organism evidence="3 4">
    <name type="scientific">Microbacterium azadirachtae</name>
    <dbReference type="NCBI Taxonomy" id="582680"/>
    <lineage>
        <taxon>Bacteria</taxon>
        <taxon>Bacillati</taxon>
        <taxon>Actinomycetota</taxon>
        <taxon>Actinomycetes</taxon>
        <taxon>Micrococcales</taxon>
        <taxon>Microbacteriaceae</taxon>
        <taxon>Microbacterium</taxon>
    </lineage>
</organism>
<keyword evidence="2" id="KW-0472">Membrane</keyword>
<evidence type="ECO:0008006" key="5">
    <source>
        <dbReference type="Google" id="ProtNLM"/>
    </source>
</evidence>
<keyword evidence="4" id="KW-1185">Reference proteome</keyword>
<evidence type="ECO:0000256" key="2">
    <source>
        <dbReference type="SAM" id="Phobius"/>
    </source>
</evidence>
<keyword evidence="2" id="KW-1133">Transmembrane helix</keyword>